<gene>
    <name evidence="2" type="ORF">A3G98_02225</name>
</gene>
<reference evidence="2 3" key="1">
    <citation type="journal article" date="2016" name="Nat. Commun.">
        <title>Thousands of microbial genomes shed light on interconnected biogeochemical processes in an aquifer system.</title>
        <authorList>
            <person name="Anantharaman K."/>
            <person name="Brown C.T."/>
            <person name="Hug L.A."/>
            <person name="Sharon I."/>
            <person name="Castelle C.J."/>
            <person name="Probst A.J."/>
            <person name="Thomas B.C."/>
            <person name="Singh A."/>
            <person name="Wilkins M.J."/>
            <person name="Karaoz U."/>
            <person name="Brodie E.L."/>
            <person name="Williams K.H."/>
            <person name="Hubbard S.S."/>
            <person name="Banfield J.F."/>
        </authorList>
    </citation>
    <scope>NUCLEOTIDE SEQUENCE [LARGE SCALE GENOMIC DNA]</scope>
</reference>
<organism evidence="2 3">
    <name type="scientific">Candidatus Nomurabacteria bacterium RIFCSPLOWO2_12_FULL_37_8</name>
    <dbReference type="NCBI Taxonomy" id="1801793"/>
    <lineage>
        <taxon>Bacteria</taxon>
        <taxon>Candidatus Nomuraibacteriota</taxon>
    </lineage>
</organism>
<keyword evidence="1" id="KW-0812">Transmembrane</keyword>
<proteinExistence type="predicted"/>
<comment type="caution">
    <text evidence="2">The sequence shown here is derived from an EMBL/GenBank/DDBJ whole genome shotgun (WGS) entry which is preliminary data.</text>
</comment>
<name>A0A1F6Y7K0_9BACT</name>
<evidence type="ECO:0000313" key="3">
    <source>
        <dbReference type="Proteomes" id="UP000178661"/>
    </source>
</evidence>
<dbReference type="EMBL" id="MFVR01000001">
    <property type="protein sequence ID" value="OGJ02350.1"/>
    <property type="molecule type" value="Genomic_DNA"/>
</dbReference>
<evidence type="ECO:0000313" key="2">
    <source>
        <dbReference type="EMBL" id="OGJ02350.1"/>
    </source>
</evidence>
<feature type="transmembrane region" description="Helical" evidence="1">
    <location>
        <begin position="7"/>
        <end position="25"/>
    </location>
</feature>
<protein>
    <submittedName>
        <fullName evidence="2">Uncharacterized protein</fullName>
    </submittedName>
</protein>
<dbReference type="AlphaFoldDB" id="A0A1F6Y7K0"/>
<sequence>MPKTKNIIIFLVIAIILILIYTFFIKSSPDTDTLISSTPSPLTLASDITSTTGISDKNSLVAQDFLALLLNVTNIKLNDAIFSDMAFNSLHDSSITLIPDGNEGRPNPFAPIGNDIIASVVNITDTSNTPNADITTPVKP</sequence>
<keyword evidence="1" id="KW-1133">Transmembrane helix</keyword>
<keyword evidence="1" id="KW-0472">Membrane</keyword>
<dbReference type="Proteomes" id="UP000178661">
    <property type="component" value="Unassembled WGS sequence"/>
</dbReference>
<evidence type="ECO:0000256" key="1">
    <source>
        <dbReference type="SAM" id="Phobius"/>
    </source>
</evidence>
<accession>A0A1F6Y7K0</accession>